<keyword evidence="1" id="KW-1133">Transmembrane helix</keyword>
<keyword evidence="1" id="KW-0472">Membrane</keyword>
<comment type="caution">
    <text evidence="2">The sequence shown here is derived from an EMBL/GenBank/DDBJ whole genome shotgun (WGS) entry which is preliminary data.</text>
</comment>
<dbReference type="Proteomes" id="UP000004217">
    <property type="component" value="Unassembled WGS sequence"/>
</dbReference>
<proteinExistence type="predicted"/>
<evidence type="ECO:0000256" key="1">
    <source>
        <dbReference type="SAM" id="Phobius"/>
    </source>
</evidence>
<feature type="transmembrane region" description="Helical" evidence="1">
    <location>
        <begin position="48"/>
        <end position="68"/>
    </location>
</feature>
<dbReference type="EMBL" id="AGBF01000246">
    <property type="protein sequence ID" value="EGX55274.1"/>
    <property type="molecule type" value="Genomic_DNA"/>
</dbReference>
<reference evidence="2 3" key="1">
    <citation type="submission" date="2011-08" db="EMBL/GenBank/DDBJ databases">
        <authorList>
            <person name="Lin Y."/>
            <person name="Hao X."/>
            <person name="Johnstone L."/>
            <person name="Miller S.J."/>
            <person name="Wei G."/>
            <person name="Rensing C."/>
        </authorList>
    </citation>
    <scope>NUCLEOTIDE SEQUENCE [LARGE SCALE GENOMIC DNA]</scope>
    <source>
        <strain evidence="2 3">K42</strain>
    </source>
</reference>
<feature type="transmembrane region" description="Helical" evidence="1">
    <location>
        <begin position="6"/>
        <end position="28"/>
    </location>
</feature>
<organism evidence="2 3">
    <name type="scientific">Streptomyces zinciresistens K42</name>
    <dbReference type="NCBI Taxonomy" id="700597"/>
    <lineage>
        <taxon>Bacteria</taxon>
        <taxon>Bacillati</taxon>
        <taxon>Actinomycetota</taxon>
        <taxon>Actinomycetes</taxon>
        <taxon>Kitasatosporales</taxon>
        <taxon>Streptomycetaceae</taxon>
        <taxon>Streptomyces</taxon>
    </lineage>
</organism>
<dbReference type="AlphaFoldDB" id="G2GMJ8"/>
<evidence type="ECO:0000313" key="2">
    <source>
        <dbReference type="EMBL" id="EGX55274.1"/>
    </source>
</evidence>
<protein>
    <submittedName>
        <fullName evidence="2">Uncharacterized protein</fullName>
    </submittedName>
</protein>
<evidence type="ECO:0000313" key="3">
    <source>
        <dbReference type="Proteomes" id="UP000004217"/>
    </source>
</evidence>
<name>G2GMJ8_9ACTN</name>
<keyword evidence="3" id="KW-1185">Reference proteome</keyword>
<gene>
    <name evidence="2" type="ORF">SZN_33751</name>
</gene>
<keyword evidence="1" id="KW-0812">Transmembrane</keyword>
<accession>G2GMJ8</accession>
<sequence>MDYRFVLFGVSGLVGVAMASWGLLRFVLLRSAHSRHLVPGAPALPQSLVVGLVLAVASLGVTWIGGMWP</sequence>